<proteinExistence type="predicted"/>
<evidence type="ECO:0000313" key="2">
    <source>
        <dbReference type="Proteomes" id="UP001054945"/>
    </source>
</evidence>
<name>A0AAV4TGR3_CAEEX</name>
<comment type="caution">
    <text evidence="1">The sequence shown here is derived from an EMBL/GenBank/DDBJ whole genome shotgun (WGS) entry which is preliminary data.</text>
</comment>
<organism evidence="1 2">
    <name type="scientific">Caerostris extrusa</name>
    <name type="common">Bark spider</name>
    <name type="synonym">Caerostris bankana</name>
    <dbReference type="NCBI Taxonomy" id="172846"/>
    <lineage>
        <taxon>Eukaryota</taxon>
        <taxon>Metazoa</taxon>
        <taxon>Ecdysozoa</taxon>
        <taxon>Arthropoda</taxon>
        <taxon>Chelicerata</taxon>
        <taxon>Arachnida</taxon>
        <taxon>Araneae</taxon>
        <taxon>Araneomorphae</taxon>
        <taxon>Entelegynae</taxon>
        <taxon>Araneoidea</taxon>
        <taxon>Araneidae</taxon>
        <taxon>Caerostris</taxon>
    </lineage>
</organism>
<dbReference type="Proteomes" id="UP001054945">
    <property type="component" value="Unassembled WGS sequence"/>
</dbReference>
<gene>
    <name evidence="1" type="ORF">CEXT_331751</name>
</gene>
<sequence length="71" mass="8193">MRQLISEKRIPLWLKRDDPLNIPIDVVKLDSSIYTEPMEGFVKKLFKLNNASSDRAHEGLTDCQVTDSKTF</sequence>
<reference evidence="1 2" key="1">
    <citation type="submission" date="2021-06" db="EMBL/GenBank/DDBJ databases">
        <title>Caerostris extrusa draft genome.</title>
        <authorList>
            <person name="Kono N."/>
            <person name="Arakawa K."/>
        </authorList>
    </citation>
    <scope>NUCLEOTIDE SEQUENCE [LARGE SCALE GENOMIC DNA]</scope>
</reference>
<keyword evidence="2" id="KW-1185">Reference proteome</keyword>
<accession>A0AAV4TGR3</accession>
<evidence type="ECO:0000313" key="1">
    <source>
        <dbReference type="EMBL" id="GIY44631.1"/>
    </source>
</evidence>
<dbReference type="AlphaFoldDB" id="A0AAV4TGR3"/>
<protein>
    <submittedName>
        <fullName evidence="1">Uncharacterized protein</fullName>
    </submittedName>
</protein>
<dbReference type="EMBL" id="BPLR01011171">
    <property type="protein sequence ID" value="GIY44631.1"/>
    <property type="molecule type" value="Genomic_DNA"/>
</dbReference>